<name>A0ABZ0KUY1_9BACL</name>
<gene>
    <name evidence="7" type="ORF">PGH26_09305</name>
</gene>
<evidence type="ECO:0000256" key="5">
    <source>
        <dbReference type="SAM" id="Phobius"/>
    </source>
</evidence>
<evidence type="ECO:0000256" key="1">
    <source>
        <dbReference type="ARBA" id="ARBA00004141"/>
    </source>
</evidence>
<feature type="transmembrane region" description="Helical" evidence="5">
    <location>
        <begin position="123"/>
        <end position="143"/>
    </location>
</feature>
<keyword evidence="2 5" id="KW-0812">Transmembrane</keyword>
<keyword evidence="4 5" id="KW-0472">Membrane</keyword>
<evidence type="ECO:0000259" key="6">
    <source>
        <dbReference type="Pfam" id="PF06271"/>
    </source>
</evidence>
<dbReference type="PANTHER" id="PTHR38480:SF1">
    <property type="entry name" value="SLR0254 PROTEIN"/>
    <property type="match status" value="1"/>
</dbReference>
<evidence type="ECO:0000256" key="4">
    <source>
        <dbReference type="ARBA" id="ARBA00023136"/>
    </source>
</evidence>
<feature type="transmembrane region" description="Helical" evidence="5">
    <location>
        <begin position="28"/>
        <end position="51"/>
    </location>
</feature>
<evidence type="ECO:0000256" key="3">
    <source>
        <dbReference type="ARBA" id="ARBA00022989"/>
    </source>
</evidence>
<evidence type="ECO:0000313" key="8">
    <source>
        <dbReference type="Proteomes" id="UP001303532"/>
    </source>
</evidence>
<dbReference type="RefSeq" id="WP_323690802.1">
    <property type="nucleotide sequence ID" value="NZ_CP116341.1"/>
</dbReference>
<dbReference type="InterPro" id="IPR010432">
    <property type="entry name" value="RDD"/>
</dbReference>
<feature type="transmembrane region" description="Helical" evidence="5">
    <location>
        <begin position="58"/>
        <end position="79"/>
    </location>
</feature>
<dbReference type="Proteomes" id="UP001303532">
    <property type="component" value="Chromosome"/>
</dbReference>
<dbReference type="Pfam" id="PF06271">
    <property type="entry name" value="RDD"/>
    <property type="match status" value="1"/>
</dbReference>
<dbReference type="PANTHER" id="PTHR38480">
    <property type="entry name" value="SLR0254 PROTEIN"/>
    <property type="match status" value="1"/>
</dbReference>
<dbReference type="EMBL" id="CP116341">
    <property type="protein sequence ID" value="WOV83127.1"/>
    <property type="molecule type" value="Genomic_DNA"/>
</dbReference>
<evidence type="ECO:0000313" key="7">
    <source>
        <dbReference type="EMBL" id="WOV83127.1"/>
    </source>
</evidence>
<proteinExistence type="predicted"/>
<comment type="subcellular location">
    <subcellularLocation>
        <location evidence="1">Membrane</location>
        <topology evidence="1">Multi-pass membrane protein</topology>
    </subcellularLocation>
</comment>
<reference evidence="7 8" key="1">
    <citation type="submission" date="2023-01" db="EMBL/GenBank/DDBJ databases">
        <title>Sporosarcina sp. nov., isolated from Korean tranditional fermented seafood 'Jeotgal'.</title>
        <authorList>
            <person name="Yang A.-I."/>
        </authorList>
    </citation>
    <scope>NUCLEOTIDE SEQUENCE [LARGE SCALE GENOMIC DNA]</scope>
    <source>
        <strain evidence="7 8">B2O-1</strain>
    </source>
</reference>
<keyword evidence="8" id="KW-1185">Reference proteome</keyword>
<keyword evidence="3 5" id="KW-1133">Transmembrane helix</keyword>
<protein>
    <submittedName>
        <fullName evidence="7">RDD family protein</fullName>
    </submittedName>
</protein>
<sequence>MNDEQIGIKTPEFVSLQFQLAGLGSRSAAFIIDQLILTVVNISVLIVLAIFYTRDIDFFAFAGMDSLILGLAILGLFIVNTGYFVIMEYFSGGKTIGKRMLGIRAIQENGHSLTLLSSFIRNFLRVIDSLPAGYFLGIVLIFFHSKHKRIGDLVAGTIVVHERQTKKQNKQTPIEKEIAMKQLAKEDLIIEDWALRSIGQKDWKLIETYSNRLTQLSENERSELTEKVANLLLPKLGLEVSGKSNLELENTLLVIYLTLSEEWAYEL</sequence>
<feature type="domain" description="RDD" evidence="6">
    <location>
        <begin position="20"/>
        <end position="156"/>
    </location>
</feature>
<organism evidence="7 8">
    <name type="scientific">Sporosarcina jeotgali</name>
    <dbReference type="NCBI Taxonomy" id="3020056"/>
    <lineage>
        <taxon>Bacteria</taxon>
        <taxon>Bacillati</taxon>
        <taxon>Bacillota</taxon>
        <taxon>Bacilli</taxon>
        <taxon>Bacillales</taxon>
        <taxon>Caryophanaceae</taxon>
        <taxon>Sporosarcina</taxon>
    </lineage>
</organism>
<evidence type="ECO:0000256" key="2">
    <source>
        <dbReference type="ARBA" id="ARBA00022692"/>
    </source>
</evidence>
<accession>A0ABZ0KUY1</accession>